<dbReference type="AlphaFoldDB" id="A0A165GMY1"/>
<dbReference type="Proteomes" id="UP000076871">
    <property type="component" value="Unassembled WGS sequence"/>
</dbReference>
<evidence type="ECO:0000313" key="1">
    <source>
        <dbReference type="EMBL" id="KZT10570.1"/>
    </source>
</evidence>
<organism evidence="1 2">
    <name type="scientific">Laetiporus sulphureus 93-53</name>
    <dbReference type="NCBI Taxonomy" id="1314785"/>
    <lineage>
        <taxon>Eukaryota</taxon>
        <taxon>Fungi</taxon>
        <taxon>Dikarya</taxon>
        <taxon>Basidiomycota</taxon>
        <taxon>Agaricomycotina</taxon>
        <taxon>Agaricomycetes</taxon>
        <taxon>Polyporales</taxon>
        <taxon>Laetiporus</taxon>
    </lineage>
</organism>
<proteinExistence type="predicted"/>
<dbReference type="InParanoid" id="A0A165GMY1"/>
<dbReference type="RefSeq" id="XP_040768310.1">
    <property type="nucleotide sequence ID" value="XM_040902435.1"/>
</dbReference>
<evidence type="ECO:0000313" key="2">
    <source>
        <dbReference type="Proteomes" id="UP000076871"/>
    </source>
</evidence>
<gene>
    <name evidence="1" type="ORF">LAESUDRAFT_430474</name>
</gene>
<dbReference type="EMBL" id="KV427609">
    <property type="protein sequence ID" value="KZT10570.1"/>
    <property type="molecule type" value="Genomic_DNA"/>
</dbReference>
<reference evidence="1 2" key="1">
    <citation type="journal article" date="2016" name="Mol. Biol. Evol.">
        <title>Comparative Genomics of Early-Diverging Mushroom-Forming Fungi Provides Insights into the Origins of Lignocellulose Decay Capabilities.</title>
        <authorList>
            <person name="Nagy L.G."/>
            <person name="Riley R."/>
            <person name="Tritt A."/>
            <person name="Adam C."/>
            <person name="Daum C."/>
            <person name="Floudas D."/>
            <person name="Sun H."/>
            <person name="Yadav J.S."/>
            <person name="Pangilinan J."/>
            <person name="Larsson K.H."/>
            <person name="Matsuura K."/>
            <person name="Barry K."/>
            <person name="Labutti K."/>
            <person name="Kuo R."/>
            <person name="Ohm R.A."/>
            <person name="Bhattacharya S.S."/>
            <person name="Shirouzu T."/>
            <person name="Yoshinaga Y."/>
            <person name="Martin F.M."/>
            <person name="Grigoriev I.V."/>
            <person name="Hibbett D.S."/>
        </authorList>
    </citation>
    <scope>NUCLEOTIDE SEQUENCE [LARGE SCALE GENOMIC DNA]</scope>
    <source>
        <strain evidence="1 2">93-53</strain>
    </source>
</reference>
<keyword evidence="2" id="KW-1185">Reference proteome</keyword>
<name>A0A165GMY1_9APHY</name>
<accession>A0A165GMY1</accession>
<sequence>MNCSGNDKALVTHCLSLPTPVLPVFSTPHGRTFAAERIFNVMYLRQLYHWEEPYRSLSSSIVQQCERHINMMLRDRLLHRAFSASHAKLHNISHLLFRGAVETYMKFQASQAESIRSAQSSCTASDQ</sequence>
<dbReference type="GeneID" id="63819466"/>
<protein>
    <submittedName>
        <fullName evidence="1">Uncharacterized protein</fullName>
    </submittedName>
</protein>